<protein>
    <submittedName>
        <fullName evidence="2">Thioredoxin family protein</fullName>
    </submittedName>
</protein>
<dbReference type="CDD" id="cd02947">
    <property type="entry name" value="TRX_family"/>
    <property type="match status" value="1"/>
</dbReference>
<reference evidence="2 3" key="1">
    <citation type="submission" date="2024-09" db="EMBL/GenBank/DDBJ databases">
        <authorList>
            <person name="Sun Q."/>
            <person name="Mori K."/>
        </authorList>
    </citation>
    <scope>NUCLEOTIDE SEQUENCE [LARGE SCALE GENOMIC DNA]</scope>
    <source>
        <strain evidence="2 3">NCAIM B.02529</strain>
    </source>
</reference>
<gene>
    <name evidence="2" type="ORF">ACFFGV_08335</name>
</gene>
<dbReference type="SUPFAM" id="SSF52833">
    <property type="entry name" value="Thioredoxin-like"/>
    <property type="match status" value="1"/>
</dbReference>
<comment type="caution">
    <text evidence="2">The sequence shown here is derived from an EMBL/GenBank/DDBJ whole genome shotgun (WGS) entry which is preliminary data.</text>
</comment>
<keyword evidence="3" id="KW-1185">Reference proteome</keyword>
<dbReference type="InterPro" id="IPR036249">
    <property type="entry name" value="Thioredoxin-like_sf"/>
</dbReference>
<evidence type="ECO:0000259" key="1">
    <source>
        <dbReference type="Pfam" id="PF00085"/>
    </source>
</evidence>
<organism evidence="2 3">
    <name type="scientific">Pontibacillus salicampi</name>
    <dbReference type="NCBI Taxonomy" id="1449801"/>
    <lineage>
        <taxon>Bacteria</taxon>
        <taxon>Bacillati</taxon>
        <taxon>Bacillota</taxon>
        <taxon>Bacilli</taxon>
        <taxon>Bacillales</taxon>
        <taxon>Bacillaceae</taxon>
        <taxon>Pontibacillus</taxon>
    </lineage>
</organism>
<dbReference type="InterPro" id="IPR013766">
    <property type="entry name" value="Thioredoxin_domain"/>
</dbReference>
<dbReference type="RefSeq" id="WP_377346595.1">
    <property type="nucleotide sequence ID" value="NZ_JBHLTP010000005.1"/>
</dbReference>
<dbReference type="Pfam" id="PF00085">
    <property type="entry name" value="Thioredoxin"/>
    <property type="match status" value="1"/>
</dbReference>
<dbReference type="Proteomes" id="UP001589836">
    <property type="component" value="Unassembled WGS sequence"/>
</dbReference>
<evidence type="ECO:0000313" key="3">
    <source>
        <dbReference type="Proteomes" id="UP001589836"/>
    </source>
</evidence>
<proteinExistence type="predicted"/>
<feature type="domain" description="Thioredoxin" evidence="1">
    <location>
        <begin position="11"/>
        <end position="88"/>
    </location>
</feature>
<sequence>MQHANSIEEVRSFVQSEEISLLYISRPNCSVCHSLLPQVEALLLEYSSVQSLHVDAEHIPDIAGEYEIFTVPVLIVSVNGKEMFRKARFVPIDELDHQLERLTSALNL</sequence>
<dbReference type="Gene3D" id="3.40.30.10">
    <property type="entry name" value="Glutaredoxin"/>
    <property type="match status" value="1"/>
</dbReference>
<name>A0ABV6LMR0_9BACI</name>
<evidence type="ECO:0000313" key="2">
    <source>
        <dbReference type="EMBL" id="MFC0523592.1"/>
    </source>
</evidence>
<dbReference type="EMBL" id="JBHLTP010000005">
    <property type="protein sequence ID" value="MFC0523592.1"/>
    <property type="molecule type" value="Genomic_DNA"/>
</dbReference>
<accession>A0ABV6LMR0</accession>